<evidence type="ECO:0000259" key="16">
    <source>
        <dbReference type="PROSITE" id="PS50198"/>
    </source>
</evidence>
<dbReference type="EMBL" id="AK441215">
    <property type="protein sequence ID" value="BAN65009.1"/>
    <property type="molecule type" value="mRNA"/>
</dbReference>
<dbReference type="PANTHER" id="PTHR10657:SF4">
    <property type="entry name" value="PEPTIDYL-PROLYL CIS-TRANS ISOMERASE-RELATED"/>
    <property type="match status" value="1"/>
</dbReference>
<keyword evidence="11 14" id="KW-0413">Isomerase</keyword>
<comment type="function">
    <text evidence="12">Peptidyl-prolyl cis/trans isomerase (PPIase) that acts as a key virulence factor by promoting host leukocyte transformation. Binds to and isomerizes specific phosphorylated Ser/Thr-Pro (pSer/Thr-Pro) motifs in a subset of proteins, resulting in conformational changes in the proteins. Promotes host leukocyte transformation by binding to phosphorylated host FBXW7, disrupting dimerization and promoting FBXW7 autoubiquitination and subsequent degradation. Degradation of host FBXW7, leads to stabilization of JUN, which promotes cell transformation.</text>
</comment>
<evidence type="ECO:0000256" key="9">
    <source>
        <dbReference type="ARBA" id="ARBA00023110"/>
    </source>
</evidence>
<accession>S6BFU9</accession>
<dbReference type="FunFam" id="3.10.50.40:FF:000010">
    <property type="entry name" value="Peptidyl-prolyl cis-trans isomerase Pin1"/>
    <property type="match status" value="1"/>
</dbReference>
<keyword evidence="5" id="KW-0964">Secreted</keyword>
<dbReference type="Gene3D" id="3.10.50.40">
    <property type="match status" value="1"/>
</dbReference>
<dbReference type="VEuPathDB" id="PiroplasmaDB:BBOV_IV000920"/>
<dbReference type="InterPro" id="IPR000297">
    <property type="entry name" value="PPIase_PpiC"/>
</dbReference>
<feature type="domain" description="PpiC" evidence="16">
    <location>
        <begin position="5"/>
        <end position="120"/>
    </location>
</feature>
<keyword evidence="7" id="KW-0732">Signal</keyword>
<comment type="catalytic activity">
    <reaction evidence="1 15">
        <text>[protein]-peptidylproline (omega=180) = [protein]-peptidylproline (omega=0)</text>
        <dbReference type="Rhea" id="RHEA:16237"/>
        <dbReference type="Rhea" id="RHEA-COMP:10747"/>
        <dbReference type="Rhea" id="RHEA-COMP:10748"/>
        <dbReference type="ChEBI" id="CHEBI:83833"/>
        <dbReference type="ChEBI" id="CHEBI:83834"/>
        <dbReference type="EC" id="5.2.1.8"/>
    </reaction>
</comment>
<evidence type="ECO:0000256" key="6">
    <source>
        <dbReference type="ARBA" id="ARBA00022562"/>
    </source>
</evidence>
<protein>
    <recommendedName>
        <fullName evidence="15">Peptidyl-prolyl cis-trans isomerase</fullName>
        <ecNumber evidence="15">5.2.1.8</ecNumber>
    </recommendedName>
</protein>
<dbReference type="GO" id="GO:0003755">
    <property type="term" value="F:peptidyl-prolyl cis-trans isomerase activity"/>
    <property type="evidence" value="ECO:0007669"/>
    <property type="project" value="UniProtKB-UniRule"/>
</dbReference>
<dbReference type="EC" id="5.2.1.8" evidence="15"/>
<dbReference type="Pfam" id="PF00639">
    <property type="entry name" value="Rotamase"/>
    <property type="match status" value="1"/>
</dbReference>
<dbReference type="GO" id="GO:0042025">
    <property type="term" value="C:host cell nucleus"/>
    <property type="evidence" value="ECO:0007669"/>
    <property type="project" value="UniProtKB-SubCell"/>
</dbReference>
<evidence type="ECO:0000256" key="4">
    <source>
        <dbReference type="ARBA" id="ARBA00004613"/>
    </source>
</evidence>
<evidence type="ECO:0000256" key="8">
    <source>
        <dbReference type="ARBA" id="ARBA00023026"/>
    </source>
</evidence>
<evidence type="ECO:0000256" key="11">
    <source>
        <dbReference type="ARBA" id="ARBA00023235"/>
    </source>
</evidence>
<keyword evidence="10" id="KW-1035">Host cytoplasm</keyword>
<organism evidence="17">
    <name type="scientific">Babesia bovis</name>
    <dbReference type="NCBI Taxonomy" id="5865"/>
    <lineage>
        <taxon>Eukaryota</taxon>
        <taxon>Sar</taxon>
        <taxon>Alveolata</taxon>
        <taxon>Apicomplexa</taxon>
        <taxon>Aconoidasida</taxon>
        <taxon>Piroplasmida</taxon>
        <taxon>Babesiidae</taxon>
        <taxon>Babesia</taxon>
    </lineage>
</organism>
<keyword evidence="9 14" id="KW-0697">Rotamase</keyword>
<reference evidence="17" key="1">
    <citation type="journal article" date="2014" name="BMC Genomics">
        <title>The Babesia bovis gene and promoter model: an update from full-length EST analysis.</title>
        <authorList>
            <person name="Yamagishi J."/>
            <person name="Wakaguri H."/>
            <person name="Yokoyama N."/>
            <person name="Yamashita R."/>
            <person name="Suzuki Y."/>
            <person name="Xuan X."/>
            <person name="Igarashi I."/>
        </authorList>
    </citation>
    <scope>NUCLEOTIDE SEQUENCE</scope>
    <source>
        <strain evidence="17">Texas</strain>
    </source>
</reference>
<comment type="subunit">
    <text evidence="13">Interacts with host FBXW7; leading to FBXW7 autoubiquitination and subsequent degradation.</text>
</comment>
<sequence>MDHGPSTVRCAHILLKHTGSRNPINRNTNQRVTRSKEEAISMGRDYRNTIMSAPERDREFRRIATSISECSSASKGGDLGFFTREQMQASFSNAAFNLQVGEISDLVDSDSGIHIIYRIA</sequence>
<proteinExistence type="evidence at transcript level"/>
<dbReference type="AlphaFoldDB" id="S6BFU9"/>
<dbReference type="SUPFAM" id="SSF54534">
    <property type="entry name" value="FKBP-like"/>
    <property type="match status" value="1"/>
</dbReference>
<dbReference type="GO" id="GO:0005829">
    <property type="term" value="C:cytosol"/>
    <property type="evidence" value="ECO:0007669"/>
    <property type="project" value="TreeGrafter"/>
</dbReference>
<evidence type="ECO:0000256" key="1">
    <source>
        <dbReference type="ARBA" id="ARBA00000971"/>
    </source>
</evidence>
<evidence type="ECO:0000256" key="5">
    <source>
        <dbReference type="ARBA" id="ARBA00022525"/>
    </source>
</evidence>
<keyword evidence="8" id="KW-0843">Virulence</keyword>
<evidence type="ECO:0000256" key="15">
    <source>
        <dbReference type="RuleBase" id="RU363014"/>
    </source>
</evidence>
<gene>
    <name evidence="17" type="primary">BBOV_IV000920</name>
</gene>
<evidence type="ECO:0000256" key="12">
    <source>
        <dbReference type="ARBA" id="ARBA00054022"/>
    </source>
</evidence>
<evidence type="ECO:0000256" key="3">
    <source>
        <dbReference type="ARBA" id="ARBA00004192"/>
    </source>
</evidence>
<dbReference type="GO" id="GO:0005576">
    <property type="term" value="C:extracellular region"/>
    <property type="evidence" value="ECO:0007669"/>
    <property type="project" value="UniProtKB-SubCell"/>
</dbReference>
<evidence type="ECO:0000313" key="17">
    <source>
        <dbReference type="EMBL" id="BAN65009.1"/>
    </source>
</evidence>
<evidence type="ECO:0000256" key="10">
    <source>
        <dbReference type="ARBA" id="ARBA00023200"/>
    </source>
</evidence>
<dbReference type="GO" id="GO:0005634">
    <property type="term" value="C:nucleus"/>
    <property type="evidence" value="ECO:0007669"/>
    <property type="project" value="TreeGrafter"/>
</dbReference>
<comment type="subcellular location">
    <subcellularLocation>
        <location evidence="3">Host cytoplasm</location>
    </subcellularLocation>
    <subcellularLocation>
        <location evidence="2">Host nucleus</location>
    </subcellularLocation>
    <subcellularLocation>
        <location evidence="4">Secreted</location>
    </subcellularLocation>
</comment>
<dbReference type="PANTHER" id="PTHR10657">
    <property type="entry name" value="PEPTIDYL-PROLYL CIS-TRANS ISOMERASE"/>
    <property type="match status" value="1"/>
</dbReference>
<name>S6BFU9_BABBO</name>
<keyword evidence="6" id="KW-1048">Host nucleus</keyword>
<dbReference type="InterPro" id="IPR051370">
    <property type="entry name" value="PPIase_Pin1"/>
</dbReference>
<evidence type="ECO:0000256" key="13">
    <source>
        <dbReference type="ARBA" id="ARBA00066165"/>
    </source>
</evidence>
<evidence type="ECO:0000256" key="14">
    <source>
        <dbReference type="PROSITE-ProRule" id="PRU00278"/>
    </source>
</evidence>
<dbReference type="GO" id="GO:0030430">
    <property type="term" value="C:host cell cytoplasm"/>
    <property type="evidence" value="ECO:0007669"/>
    <property type="project" value="UniProtKB-SubCell"/>
</dbReference>
<dbReference type="PROSITE" id="PS50198">
    <property type="entry name" value="PPIC_PPIASE_2"/>
    <property type="match status" value="1"/>
</dbReference>
<dbReference type="InterPro" id="IPR046357">
    <property type="entry name" value="PPIase_dom_sf"/>
</dbReference>
<evidence type="ECO:0000256" key="2">
    <source>
        <dbReference type="ARBA" id="ARBA00004147"/>
    </source>
</evidence>
<evidence type="ECO:0000256" key="7">
    <source>
        <dbReference type="ARBA" id="ARBA00022729"/>
    </source>
</evidence>